<protein>
    <submittedName>
        <fullName evidence="3">SDR family oxidoreductase</fullName>
    </submittedName>
</protein>
<dbReference type="CDD" id="cd05233">
    <property type="entry name" value="SDR_c"/>
    <property type="match status" value="1"/>
</dbReference>
<dbReference type="Proteomes" id="UP000292003">
    <property type="component" value="Unassembled WGS sequence"/>
</dbReference>
<dbReference type="AlphaFoldDB" id="A0A4Q7JFW7"/>
<proteinExistence type="inferred from homology"/>
<reference evidence="3 4" key="1">
    <citation type="submission" date="2019-02" db="EMBL/GenBank/DDBJ databases">
        <title>Draft genome sequence of Amycolatopsis sp. 8-3EHSu isolated from roots of Suaeda maritima.</title>
        <authorList>
            <person name="Duangmal K."/>
            <person name="Chantavorakit T."/>
        </authorList>
    </citation>
    <scope>NUCLEOTIDE SEQUENCE [LARGE SCALE GENOMIC DNA]</scope>
    <source>
        <strain evidence="3 4">8-3EHSu</strain>
    </source>
</reference>
<dbReference type="InterPro" id="IPR002347">
    <property type="entry name" value="SDR_fam"/>
</dbReference>
<name>A0A4Q7JFW7_9PSEU</name>
<evidence type="ECO:0000256" key="2">
    <source>
        <dbReference type="ARBA" id="ARBA00023002"/>
    </source>
</evidence>
<dbReference type="Pfam" id="PF13561">
    <property type="entry name" value="adh_short_C2"/>
    <property type="match status" value="1"/>
</dbReference>
<dbReference type="OrthoDB" id="4288312at2"/>
<keyword evidence="4" id="KW-1185">Reference proteome</keyword>
<gene>
    <name evidence="3" type="ORF">EWH70_00215</name>
</gene>
<organism evidence="3 4">
    <name type="scientific">Amycolatopsis suaedae</name>
    <dbReference type="NCBI Taxonomy" id="2510978"/>
    <lineage>
        <taxon>Bacteria</taxon>
        <taxon>Bacillati</taxon>
        <taxon>Actinomycetota</taxon>
        <taxon>Actinomycetes</taxon>
        <taxon>Pseudonocardiales</taxon>
        <taxon>Pseudonocardiaceae</taxon>
        <taxon>Amycolatopsis</taxon>
    </lineage>
</organism>
<dbReference type="PRINTS" id="PR00081">
    <property type="entry name" value="GDHRDH"/>
</dbReference>
<keyword evidence="2" id="KW-0560">Oxidoreductase</keyword>
<dbReference type="EMBL" id="SFCC01000001">
    <property type="protein sequence ID" value="RZQ65564.1"/>
    <property type="molecule type" value="Genomic_DNA"/>
</dbReference>
<dbReference type="FunFam" id="3.40.50.720:FF:000084">
    <property type="entry name" value="Short-chain dehydrogenase reductase"/>
    <property type="match status" value="1"/>
</dbReference>
<dbReference type="GO" id="GO:0016616">
    <property type="term" value="F:oxidoreductase activity, acting on the CH-OH group of donors, NAD or NADP as acceptor"/>
    <property type="evidence" value="ECO:0007669"/>
    <property type="project" value="TreeGrafter"/>
</dbReference>
<dbReference type="PANTHER" id="PTHR42760">
    <property type="entry name" value="SHORT-CHAIN DEHYDROGENASES/REDUCTASES FAMILY MEMBER"/>
    <property type="match status" value="1"/>
</dbReference>
<comment type="caution">
    <text evidence="3">The sequence shown here is derived from an EMBL/GenBank/DDBJ whole genome shotgun (WGS) entry which is preliminary data.</text>
</comment>
<evidence type="ECO:0000313" key="3">
    <source>
        <dbReference type="EMBL" id="RZQ65564.1"/>
    </source>
</evidence>
<dbReference type="InterPro" id="IPR036291">
    <property type="entry name" value="NAD(P)-bd_dom_sf"/>
</dbReference>
<sequence>MTTGRELAGKVALVTTAARGIGRAVALRLAKAGAAVVLTGRDQRALRATGAELGELGAHWMAAELDLTRPETLTNLVKVVRTGFGVPDVVVCNSGVSGPTAPVWEMDPAEWDRTLAVNTTGVFHTVRAFAPGMIERGSGSIVLIGTMEGQQPMPHRAAYATSKLGLLGFCRSAALDLAPHNVRVNLLSPGHVVGDRPDWPAHPESDRAKASLLSGLPLGRFVDSADVGNSVVFLASDASAAITGEEVNVTAGLVMF</sequence>
<dbReference type="SUPFAM" id="SSF51735">
    <property type="entry name" value="NAD(P)-binding Rossmann-fold domains"/>
    <property type="match status" value="1"/>
</dbReference>
<dbReference type="Gene3D" id="3.40.50.720">
    <property type="entry name" value="NAD(P)-binding Rossmann-like Domain"/>
    <property type="match status" value="1"/>
</dbReference>
<evidence type="ECO:0000256" key="1">
    <source>
        <dbReference type="ARBA" id="ARBA00006484"/>
    </source>
</evidence>
<accession>A0A4Q7JFW7</accession>
<dbReference type="RefSeq" id="WP_130473136.1">
    <property type="nucleotide sequence ID" value="NZ_SFCC01000001.1"/>
</dbReference>
<evidence type="ECO:0000313" key="4">
    <source>
        <dbReference type="Proteomes" id="UP000292003"/>
    </source>
</evidence>
<dbReference type="PRINTS" id="PR00080">
    <property type="entry name" value="SDRFAMILY"/>
</dbReference>
<comment type="similarity">
    <text evidence="1">Belongs to the short-chain dehydrogenases/reductases (SDR) family.</text>
</comment>